<keyword evidence="3" id="KW-1185">Reference proteome</keyword>
<dbReference type="EMBL" id="MLQS01000024">
    <property type="protein sequence ID" value="OIJ18888.1"/>
    <property type="molecule type" value="Genomic_DNA"/>
</dbReference>
<evidence type="ECO:0000313" key="2">
    <source>
        <dbReference type="EMBL" id="OIJ18888.1"/>
    </source>
</evidence>
<dbReference type="RefSeq" id="WP_071390560.1">
    <property type="nucleotide sequence ID" value="NZ_MLQS01000024.1"/>
</dbReference>
<reference evidence="2 3" key="1">
    <citation type="submission" date="2016-10" db="EMBL/GenBank/DDBJ databases">
        <title>Draft genome sequences of four alkaliphilic bacteria belonging to the Anaerobacillus genus.</title>
        <authorList>
            <person name="Bassil N.M."/>
            <person name="Lloyd J.R."/>
        </authorList>
    </citation>
    <scope>NUCLEOTIDE SEQUENCE [LARGE SCALE GENOMIC DNA]</scope>
    <source>
        <strain evidence="2 3">DSM 22531</strain>
    </source>
</reference>
<evidence type="ECO:0000256" key="1">
    <source>
        <dbReference type="SAM" id="SignalP"/>
    </source>
</evidence>
<gene>
    <name evidence="2" type="ORF">BKP45_15275</name>
</gene>
<dbReference type="OrthoDB" id="2971378at2"/>
<organism evidence="2 3">
    <name type="scientific">Anaerobacillus alkalidiazotrophicus</name>
    <dbReference type="NCBI Taxonomy" id="472963"/>
    <lineage>
        <taxon>Bacteria</taxon>
        <taxon>Bacillati</taxon>
        <taxon>Bacillota</taxon>
        <taxon>Bacilli</taxon>
        <taxon>Bacillales</taxon>
        <taxon>Bacillaceae</taxon>
        <taxon>Anaerobacillus</taxon>
    </lineage>
</organism>
<dbReference type="Proteomes" id="UP000180057">
    <property type="component" value="Unassembled WGS sequence"/>
</dbReference>
<dbReference type="AlphaFoldDB" id="A0A1S2M2C9"/>
<keyword evidence="1" id="KW-0732">Signal</keyword>
<evidence type="ECO:0000313" key="3">
    <source>
        <dbReference type="Proteomes" id="UP000180057"/>
    </source>
</evidence>
<protein>
    <recommendedName>
        <fullName evidence="4">DUF5626 domain-containing protein</fullName>
    </recommendedName>
</protein>
<feature type="chain" id="PRO_5010345945" description="DUF5626 domain-containing protein" evidence="1">
    <location>
        <begin position="23"/>
        <end position="167"/>
    </location>
</feature>
<evidence type="ECO:0008006" key="4">
    <source>
        <dbReference type="Google" id="ProtNLM"/>
    </source>
</evidence>
<accession>A0A1S2M2C9</accession>
<name>A0A1S2M2C9_9BACI</name>
<feature type="signal peptide" evidence="1">
    <location>
        <begin position="1"/>
        <end position="22"/>
    </location>
</feature>
<sequence>MKLVFKIGLLLFPFILPATVLAQETSAQGSDQVPPPTIGEPKLEDQESIEGEFNVFTQSYLFLNKGYSFISNNNNGTVNVNGSTSAKASVNTIVVHLYLQRWDAMNGRWVDVINIGEYKNYYSSSVSGSRNVIAPGGYYYRTKATHWLSQSGMIEQSQSFSSYIFVE</sequence>
<comment type="caution">
    <text evidence="2">The sequence shown here is derived from an EMBL/GenBank/DDBJ whole genome shotgun (WGS) entry which is preliminary data.</text>
</comment>
<proteinExistence type="predicted"/>